<evidence type="ECO:0000313" key="2">
    <source>
        <dbReference type="Proteomes" id="UP000662783"/>
    </source>
</evidence>
<reference evidence="1" key="1">
    <citation type="submission" date="2021-02" db="EMBL/GenBank/DDBJ databases">
        <title>Fulvivirga sp. S481 isolated from sea water.</title>
        <authorList>
            <person name="Bae S.S."/>
            <person name="Baek K."/>
        </authorList>
    </citation>
    <scope>NUCLEOTIDE SEQUENCE</scope>
    <source>
        <strain evidence="1">S481</strain>
    </source>
</reference>
<dbReference type="KEGG" id="fuv:JR347_15425"/>
<dbReference type="EMBL" id="CP070608">
    <property type="protein sequence ID" value="QSE96969.1"/>
    <property type="molecule type" value="Genomic_DNA"/>
</dbReference>
<dbReference type="Proteomes" id="UP000662783">
    <property type="component" value="Chromosome"/>
</dbReference>
<proteinExistence type="predicted"/>
<gene>
    <name evidence="1" type="ORF">JR347_15425</name>
</gene>
<organism evidence="1 2">
    <name type="scientific">Fulvivirga lutea</name>
    <dbReference type="NCBI Taxonomy" id="2810512"/>
    <lineage>
        <taxon>Bacteria</taxon>
        <taxon>Pseudomonadati</taxon>
        <taxon>Bacteroidota</taxon>
        <taxon>Cytophagia</taxon>
        <taxon>Cytophagales</taxon>
        <taxon>Fulvivirgaceae</taxon>
        <taxon>Fulvivirga</taxon>
    </lineage>
</organism>
<name>A0A975A033_9BACT</name>
<accession>A0A975A033</accession>
<dbReference type="RefSeq" id="WP_205721482.1">
    <property type="nucleotide sequence ID" value="NZ_CP070608.1"/>
</dbReference>
<evidence type="ECO:0000313" key="1">
    <source>
        <dbReference type="EMBL" id="QSE96969.1"/>
    </source>
</evidence>
<dbReference type="AlphaFoldDB" id="A0A975A033"/>
<sequence>MKSKILITAVIVAILGSFAFITIEKTQFEKKEQSVQSTNEPLSGIVKEDASF</sequence>
<keyword evidence="2" id="KW-1185">Reference proteome</keyword>
<protein>
    <submittedName>
        <fullName evidence="1">Uncharacterized protein</fullName>
    </submittedName>
</protein>